<reference evidence="2" key="2">
    <citation type="submission" date="2017-12" db="EMBL/GenBank/DDBJ databases">
        <title>Genome sequence of the Bar-tailed Godwit (Limosa lapponica baueri).</title>
        <authorList>
            <person name="Lima N.C.B."/>
            <person name="Parody-Merino A.M."/>
            <person name="Battley P.F."/>
            <person name="Fidler A.E."/>
            <person name="Prosdocimi F."/>
        </authorList>
    </citation>
    <scope>NUCLEOTIDE SEQUENCE [LARGE SCALE GENOMIC DNA]</scope>
</reference>
<reference evidence="2" key="1">
    <citation type="submission" date="2017-11" db="EMBL/GenBank/DDBJ databases">
        <authorList>
            <person name="Lima N.C."/>
            <person name="Parody-Merino A.M."/>
            <person name="Battley P.F."/>
            <person name="Fidler A.E."/>
            <person name="Prosdocimi F."/>
        </authorList>
    </citation>
    <scope>NUCLEOTIDE SEQUENCE [LARGE SCALE GENOMIC DNA]</scope>
</reference>
<dbReference type="InterPro" id="IPR036691">
    <property type="entry name" value="Endo/exonu/phosph_ase_sf"/>
</dbReference>
<sequence>MYAAWATNRRIIVHQENYDIVTITETWWDDPYNWSAVLDGYKLFRRDRPRRRGSGVALLARECFDYLELHYGDKRVECLWVKIRGKAKKADIMRDLQSQDGLMTQGQCMRFNKANRWVLHLGHKNPMQHYSLAEKTLESCPVEMDLVNSRQNTHQQCAQVAKKANSILGCIRNSVASRTREVIVLSTGEAAC</sequence>
<dbReference type="Gene3D" id="3.60.10.10">
    <property type="entry name" value="Endonuclease/exonuclease/phosphatase"/>
    <property type="match status" value="1"/>
</dbReference>
<dbReference type="GO" id="GO:0003964">
    <property type="term" value="F:RNA-directed DNA polymerase activity"/>
    <property type="evidence" value="ECO:0007669"/>
    <property type="project" value="UniProtKB-KW"/>
</dbReference>
<organism evidence="1 2">
    <name type="scientific">Limosa lapponica baueri</name>
    <dbReference type="NCBI Taxonomy" id="1758121"/>
    <lineage>
        <taxon>Eukaryota</taxon>
        <taxon>Metazoa</taxon>
        <taxon>Chordata</taxon>
        <taxon>Craniata</taxon>
        <taxon>Vertebrata</taxon>
        <taxon>Euteleostomi</taxon>
        <taxon>Archelosauria</taxon>
        <taxon>Archosauria</taxon>
        <taxon>Dinosauria</taxon>
        <taxon>Saurischia</taxon>
        <taxon>Theropoda</taxon>
        <taxon>Coelurosauria</taxon>
        <taxon>Aves</taxon>
        <taxon>Neognathae</taxon>
        <taxon>Neoaves</taxon>
        <taxon>Charadriiformes</taxon>
        <taxon>Scolopacidae</taxon>
        <taxon>Limosa</taxon>
    </lineage>
</organism>
<dbReference type="SUPFAM" id="SSF56219">
    <property type="entry name" value="DNase I-like"/>
    <property type="match status" value="1"/>
</dbReference>
<proteinExistence type="predicted"/>
<keyword evidence="1" id="KW-0695">RNA-directed DNA polymerase</keyword>
<gene>
    <name evidence="1" type="ORF">llap_5296</name>
</gene>
<dbReference type="PANTHER" id="PTHR33332">
    <property type="entry name" value="REVERSE TRANSCRIPTASE DOMAIN-CONTAINING PROTEIN"/>
    <property type="match status" value="1"/>
</dbReference>
<protein>
    <submittedName>
        <fullName evidence="1">Rna-directed dna polymerase from mobile element jockey-like</fullName>
    </submittedName>
</protein>
<keyword evidence="1" id="KW-0548">Nucleotidyltransferase</keyword>
<accession>A0A2I0UEC5</accession>
<dbReference type="Proteomes" id="UP000233556">
    <property type="component" value="Unassembled WGS sequence"/>
</dbReference>
<name>A0A2I0UEC5_LIMLA</name>
<evidence type="ECO:0000313" key="2">
    <source>
        <dbReference type="Proteomes" id="UP000233556"/>
    </source>
</evidence>
<evidence type="ECO:0000313" key="1">
    <source>
        <dbReference type="EMBL" id="PKU44404.1"/>
    </source>
</evidence>
<keyword evidence="1" id="KW-0808">Transferase</keyword>
<dbReference type="AlphaFoldDB" id="A0A2I0UEC5"/>
<keyword evidence="2" id="KW-1185">Reference proteome</keyword>
<dbReference type="EMBL" id="KZ505830">
    <property type="protein sequence ID" value="PKU44404.1"/>
    <property type="molecule type" value="Genomic_DNA"/>
</dbReference>